<name>A0ABS3IDR6_9MICO</name>
<reference evidence="3 4" key="1">
    <citation type="submission" date="2021-03" db="EMBL/GenBank/DDBJ databases">
        <authorList>
            <person name="Xin L."/>
        </authorList>
    </citation>
    <scope>NUCLEOTIDE SEQUENCE [LARGE SCALE GENOMIC DNA]</scope>
    <source>
        <strain evidence="3 4">XHU 5031</strain>
    </source>
</reference>
<keyword evidence="2" id="KW-0472">Membrane</keyword>
<comment type="caution">
    <text evidence="3">The sequence shown here is derived from an EMBL/GenBank/DDBJ whole genome shotgun (WGS) entry which is preliminary data.</text>
</comment>
<protein>
    <submittedName>
        <fullName evidence="3">Uncharacterized protein</fullName>
    </submittedName>
</protein>
<evidence type="ECO:0000313" key="4">
    <source>
        <dbReference type="Proteomes" id="UP000664617"/>
    </source>
</evidence>
<evidence type="ECO:0000256" key="2">
    <source>
        <dbReference type="SAM" id="Phobius"/>
    </source>
</evidence>
<keyword evidence="2" id="KW-0812">Transmembrane</keyword>
<dbReference type="EMBL" id="JAFMPK010000049">
    <property type="protein sequence ID" value="MBO0611167.1"/>
    <property type="molecule type" value="Genomic_DNA"/>
</dbReference>
<keyword evidence="2" id="KW-1133">Transmembrane helix</keyword>
<sequence>MNEALSMAAVASTRWAEIVAAAPSPDPTEGVLRPGLEETDITPGLVGFLVTFAVAVACVFLFLSLTRHLRKARRNAEEQGLDVERRKGIEIRRDVDHRPPADRYPRDSQGHIDIPPGGVGPV</sequence>
<organism evidence="3 4">
    <name type="scientific">Myceligenerans salitolerans</name>
    <dbReference type="NCBI Taxonomy" id="1230528"/>
    <lineage>
        <taxon>Bacteria</taxon>
        <taxon>Bacillati</taxon>
        <taxon>Actinomycetota</taxon>
        <taxon>Actinomycetes</taxon>
        <taxon>Micrococcales</taxon>
        <taxon>Promicromonosporaceae</taxon>
        <taxon>Myceligenerans</taxon>
    </lineage>
</organism>
<gene>
    <name evidence="3" type="ORF">J0911_19275</name>
</gene>
<dbReference type="RefSeq" id="WP_207277130.1">
    <property type="nucleotide sequence ID" value="NZ_JAFMPK010000049.1"/>
</dbReference>
<dbReference type="Proteomes" id="UP000664617">
    <property type="component" value="Unassembled WGS sequence"/>
</dbReference>
<evidence type="ECO:0000313" key="3">
    <source>
        <dbReference type="EMBL" id="MBO0611167.1"/>
    </source>
</evidence>
<keyword evidence="4" id="KW-1185">Reference proteome</keyword>
<accession>A0ABS3IDR6</accession>
<proteinExistence type="predicted"/>
<feature type="compositionally biased region" description="Basic and acidic residues" evidence="1">
    <location>
        <begin position="74"/>
        <end position="110"/>
    </location>
</feature>
<evidence type="ECO:0000256" key="1">
    <source>
        <dbReference type="SAM" id="MobiDB-lite"/>
    </source>
</evidence>
<feature type="transmembrane region" description="Helical" evidence="2">
    <location>
        <begin position="45"/>
        <end position="65"/>
    </location>
</feature>
<feature type="region of interest" description="Disordered" evidence="1">
    <location>
        <begin position="72"/>
        <end position="122"/>
    </location>
</feature>
<reference evidence="4" key="2">
    <citation type="submission" date="2023-07" db="EMBL/GenBank/DDBJ databases">
        <title>Myceligenerans salitolerans sp. nov., a halotolerant actinomycete isolated from a salt lake in Xinjiang, China.</title>
        <authorList>
            <person name="Guan T."/>
        </authorList>
    </citation>
    <scope>NUCLEOTIDE SEQUENCE [LARGE SCALE GENOMIC DNA]</scope>
    <source>
        <strain evidence="4">XHU 5031</strain>
    </source>
</reference>